<dbReference type="GO" id="GO:0009279">
    <property type="term" value="C:cell outer membrane"/>
    <property type="evidence" value="ECO:0007669"/>
    <property type="project" value="UniProtKB-SubCell"/>
</dbReference>
<dbReference type="InterPro" id="IPR012902">
    <property type="entry name" value="N_methyl_site"/>
</dbReference>
<keyword evidence="3" id="KW-0472">Membrane</keyword>
<dbReference type="Pfam" id="PF07963">
    <property type="entry name" value="N_methyl"/>
    <property type="match status" value="1"/>
</dbReference>
<keyword evidence="2" id="KW-0998">Cell outer membrane</keyword>
<dbReference type="RefSeq" id="WP_008712867.1">
    <property type="nucleotide sequence ID" value="NZ_CABKQM010000008.1"/>
</dbReference>
<gene>
    <name evidence="4" type="ORF">NE630_01150</name>
</gene>
<dbReference type="EMBL" id="JANFYT010000002">
    <property type="protein sequence ID" value="MCQ4813025.1"/>
    <property type="molecule type" value="Genomic_DNA"/>
</dbReference>
<keyword evidence="5" id="KW-1185">Reference proteome</keyword>
<organism evidence="4 5">
    <name type="scientific">Cloacibacillus evryensis</name>
    <dbReference type="NCBI Taxonomy" id="508460"/>
    <lineage>
        <taxon>Bacteria</taxon>
        <taxon>Thermotogati</taxon>
        <taxon>Synergistota</taxon>
        <taxon>Synergistia</taxon>
        <taxon>Synergistales</taxon>
        <taxon>Synergistaceae</taxon>
        <taxon>Cloacibacillus</taxon>
    </lineage>
</organism>
<dbReference type="Proteomes" id="UP001205919">
    <property type="component" value="Unassembled WGS sequence"/>
</dbReference>
<sequence>MKRYIKLRGFTLVEMLIGIVMMAIVIGGITFGINAGLKIYTRADAESEILSGMRWTLRGYNTEVSPLLANAVSIDIRSRDAAYLNTIKDLSIDNNEYYLYMDPSANALRFKTSSEDAILAGSEYLEELLFYIFKTDDYLLKMGITTRHPEFRDLKLHVDVNQGLYNKPKKDGDSASDITDKNMYTGNVIHFWVPSNDGIEASLDIVSDSTKRILNYVSVDKDIVLLASYDLSVSGHNFSTGTSGDKSVIEWYISASSSDSAPRYAISGSSGDITLDTEQKKNDYKFKVTSGDSAVTWGMFGVIRYKLIPTVEADGVTYTGKEQWSPWVELTMKENIDGSAEGLTSDIFKRGDELENNNVQGEQTFNITTGILTNTRHDEQTQIKTKLASSTENGEKYLTLTPQGGKAAQKWTSDLAIDLITTIKSKDLYFNRFGKNVPDFTTPTNYSVVVDAEIADADTYGLFLSGAVNYNNSYNVKNAENSGYLFHYGWYGDPTYQNRLKMRLISGMADNTNKPGNHLSDISAEIGYDSNYSLDKHYHWTPSYLQNNSFTSSETKEFWHSRRRVIYTILEYYDNIEKATAPRYIVRARYLKQPDEILSSLSLEERYRVKKLDPWYTGRLFFDSEPAWWGGYMGMAPEKINNNPLYIKYKIMNYTEYAGKYWETLKVFDTEEKTRYPLRCSESVTAILTARSMDIIADVDKFNLNNIDIFKSRTRGRFLGINVWVNDIGNIKDIGMKLFEFNLAPGFSKAELKAIMPKGAKMYELSDLVGSDWQSNYPWLNSGNQNMNSALFSGASSNGDGNGSIYTKRGSGIMGLQHIPSDSCECPLCLRQAGKEY</sequence>
<evidence type="ECO:0000256" key="1">
    <source>
        <dbReference type="ARBA" id="ARBA00004442"/>
    </source>
</evidence>
<dbReference type="AlphaFoldDB" id="A0AAW5K1J1"/>
<evidence type="ECO:0000313" key="5">
    <source>
        <dbReference type="Proteomes" id="UP001205919"/>
    </source>
</evidence>
<accession>A0AAW5K1J1</accession>
<protein>
    <submittedName>
        <fullName evidence="4">Prepilin-type N-terminal cleavage/methylation domain-containing protein</fullName>
    </submittedName>
</protein>
<evidence type="ECO:0000256" key="3">
    <source>
        <dbReference type="SAM" id="Phobius"/>
    </source>
</evidence>
<evidence type="ECO:0000256" key="2">
    <source>
        <dbReference type="ARBA" id="ARBA00023237"/>
    </source>
</evidence>
<proteinExistence type="predicted"/>
<dbReference type="NCBIfam" id="TIGR02532">
    <property type="entry name" value="IV_pilin_GFxxxE"/>
    <property type="match status" value="1"/>
</dbReference>
<keyword evidence="3" id="KW-1133">Transmembrane helix</keyword>
<comment type="subcellular location">
    <subcellularLocation>
        <location evidence="1">Cell outer membrane</location>
    </subcellularLocation>
</comment>
<evidence type="ECO:0000313" key="4">
    <source>
        <dbReference type="EMBL" id="MCQ4813025.1"/>
    </source>
</evidence>
<feature type="transmembrane region" description="Helical" evidence="3">
    <location>
        <begin position="12"/>
        <end position="33"/>
    </location>
</feature>
<comment type="caution">
    <text evidence="4">The sequence shown here is derived from an EMBL/GenBank/DDBJ whole genome shotgun (WGS) entry which is preliminary data.</text>
</comment>
<reference evidence="4 5" key="1">
    <citation type="submission" date="2022-06" db="EMBL/GenBank/DDBJ databases">
        <title>Isolation of gut microbiota from human fecal samples.</title>
        <authorList>
            <person name="Pamer E.G."/>
            <person name="Barat B."/>
            <person name="Waligurski E."/>
            <person name="Medina S."/>
            <person name="Paddock L."/>
            <person name="Mostad J."/>
        </authorList>
    </citation>
    <scope>NUCLEOTIDE SEQUENCE [LARGE SCALE GENOMIC DNA]</scope>
    <source>
        <strain evidence="4 5">DFI.9.90</strain>
    </source>
</reference>
<name>A0AAW5K1J1_9BACT</name>
<keyword evidence="3" id="KW-0812">Transmembrane</keyword>